<protein>
    <recommendedName>
        <fullName evidence="5">HTH luxR-type domain-containing protein</fullName>
    </recommendedName>
</protein>
<dbReference type="OrthoDB" id="9808843at2"/>
<dbReference type="GO" id="GO:0006355">
    <property type="term" value="P:regulation of DNA-templated transcription"/>
    <property type="evidence" value="ECO:0007669"/>
    <property type="project" value="InterPro"/>
</dbReference>
<dbReference type="EMBL" id="FP929003">
    <property type="protein sequence ID" value="CBK40051.1"/>
    <property type="molecule type" value="Genomic_DNA"/>
</dbReference>
<dbReference type="HOGENOM" id="CLU_1486488_0_0_0"/>
<dbReference type="GO" id="GO:0003677">
    <property type="term" value="F:DNA binding"/>
    <property type="evidence" value="ECO:0007669"/>
    <property type="project" value="UniProtKB-KW"/>
</dbReference>
<keyword evidence="1" id="KW-0805">Transcription regulation</keyword>
<dbReference type="eggNOG" id="COG2197">
    <property type="taxonomic scope" value="Bacteria"/>
</dbReference>
<evidence type="ECO:0000259" key="5">
    <source>
        <dbReference type="PROSITE" id="PS50043"/>
    </source>
</evidence>
<feature type="compositionally biased region" description="Basic and acidic residues" evidence="4">
    <location>
        <begin position="169"/>
        <end position="181"/>
    </location>
</feature>
<reference evidence="6 7" key="1">
    <citation type="journal article" date="2010" name="Proc. Natl. Acad. Sci. U.S.A.">
        <title>A Nitrospira metagenome illuminates the physiology and evolution of globally important nitrite-oxidizing bacteria.</title>
        <authorList>
            <person name="Lucker S."/>
            <person name="Wagner M."/>
            <person name="Maixner F."/>
            <person name="Pelletier E."/>
            <person name="Koch H."/>
            <person name="Vacherie B."/>
            <person name="Rattei T."/>
            <person name="Sinninghe Damste J."/>
            <person name="Spieck E."/>
            <person name="Le Paslier D."/>
            <person name="Daims H."/>
        </authorList>
    </citation>
    <scope>NUCLEOTIDE SEQUENCE [LARGE SCALE GENOMIC DNA]</scope>
</reference>
<dbReference type="InterPro" id="IPR036388">
    <property type="entry name" value="WH-like_DNA-bd_sf"/>
</dbReference>
<evidence type="ECO:0000256" key="1">
    <source>
        <dbReference type="ARBA" id="ARBA00023015"/>
    </source>
</evidence>
<proteinExistence type="predicted"/>
<evidence type="ECO:0000313" key="7">
    <source>
        <dbReference type="Proteomes" id="UP000001660"/>
    </source>
</evidence>
<evidence type="ECO:0000256" key="3">
    <source>
        <dbReference type="ARBA" id="ARBA00023163"/>
    </source>
</evidence>
<dbReference type="PANTHER" id="PTHR44688">
    <property type="entry name" value="DNA-BINDING TRANSCRIPTIONAL ACTIVATOR DEVR_DOSR"/>
    <property type="match status" value="1"/>
</dbReference>
<dbReference type="Gene3D" id="1.10.10.10">
    <property type="entry name" value="Winged helix-like DNA-binding domain superfamily/Winged helix DNA-binding domain"/>
    <property type="match status" value="1"/>
</dbReference>
<dbReference type="PRINTS" id="PR00038">
    <property type="entry name" value="HTHLUXR"/>
</dbReference>
<organism evidence="6 7">
    <name type="scientific">Nitrospira defluvii</name>
    <dbReference type="NCBI Taxonomy" id="330214"/>
    <lineage>
        <taxon>Bacteria</taxon>
        <taxon>Pseudomonadati</taxon>
        <taxon>Nitrospirota</taxon>
        <taxon>Nitrospiria</taxon>
        <taxon>Nitrospirales</taxon>
        <taxon>Nitrospiraceae</taxon>
        <taxon>Nitrospira</taxon>
    </lineage>
</organism>
<dbReference type="SUPFAM" id="SSF46894">
    <property type="entry name" value="C-terminal effector domain of the bipartite response regulators"/>
    <property type="match status" value="1"/>
</dbReference>
<accession>D8P9Z2</accession>
<feature type="region of interest" description="Disordered" evidence="4">
    <location>
        <begin position="1"/>
        <end position="20"/>
    </location>
</feature>
<dbReference type="KEGG" id="nde:NIDE0270"/>
<feature type="compositionally biased region" description="Low complexity" evidence="4">
    <location>
        <begin position="153"/>
        <end position="165"/>
    </location>
</feature>
<dbReference type="InterPro" id="IPR016032">
    <property type="entry name" value="Sig_transdc_resp-reg_C-effctor"/>
</dbReference>
<feature type="compositionally biased region" description="Basic and acidic residues" evidence="4">
    <location>
        <begin position="1"/>
        <end position="10"/>
    </location>
</feature>
<dbReference type="SMART" id="SM00421">
    <property type="entry name" value="HTH_LUXR"/>
    <property type="match status" value="1"/>
</dbReference>
<dbReference type="InterPro" id="IPR000792">
    <property type="entry name" value="Tscrpt_reg_LuxR_C"/>
</dbReference>
<dbReference type="Proteomes" id="UP000001660">
    <property type="component" value="Chromosome"/>
</dbReference>
<dbReference type="Pfam" id="PF00196">
    <property type="entry name" value="GerE"/>
    <property type="match status" value="1"/>
</dbReference>
<dbReference type="PROSITE" id="PS50043">
    <property type="entry name" value="HTH_LUXR_2"/>
    <property type="match status" value="1"/>
</dbReference>
<sequence length="181" mass="20022">MSRKTQRETTARVSSADNPGSFLGVLTREPRFYRRAAKRTVYGMELDRRVPAKTTACNALKTGGAADLSKRSQGEPMDKLILFSRPRPDAPTAREREILNQIWAGLTSQEIAARLQIAPKTVESHRANLLRKFRATNSAQLLRLALLEGILRMPSSTSTGPSPTSADSESTKETRKLTNVK</sequence>
<keyword evidence="7" id="KW-1185">Reference proteome</keyword>
<dbReference type="AlphaFoldDB" id="D8P9Z2"/>
<keyword evidence="2" id="KW-0238">DNA-binding</keyword>
<gene>
    <name evidence="6" type="ORF">NIDE0270</name>
</gene>
<keyword evidence="3" id="KW-0804">Transcription</keyword>
<evidence type="ECO:0000313" key="6">
    <source>
        <dbReference type="EMBL" id="CBK40051.1"/>
    </source>
</evidence>
<name>D8P9Z2_9BACT</name>
<dbReference type="PANTHER" id="PTHR44688:SF16">
    <property type="entry name" value="DNA-BINDING TRANSCRIPTIONAL ACTIVATOR DEVR_DOSR"/>
    <property type="match status" value="1"/>
</dbReference>
<evidence type="ECO:0000256" key="4">
    <source>
        <dbReference type="SAM" id="MobiDB-lite"/>
    </source>
</evidence>
<feature type="region of interest" description="Disordered" evidence="4">
    <location>
        <begin position="153"/>
        <end position="181"/>
    </location>
</feature>
<dbReference type="CDD" id="cd06170">
    <property type="entry name" value="LuxR_C_like"/>
    <property type="match status" value="1"/>
</dbReference>
<dbReference type="PROSITE" id="PS00622">
    <property type="entry name" value="HTH_LUXR_1"/>
    <property type="match status" value="1"/>
</dbReference>
<dbReference type="STRING" id="330214.NIDE0270"/>
<evidence type="ECO:0000256" key="2">
    <source>
        <dbReference type="ARBA" id="ARBA00023125"/>
    </source>
</evidence>
<feature type="domain" description="HTH luxR-type" evidence="5">
    <location>
        <begin position="84"/>
        <end position="149"/>
    </location>
</feature>